<organism evidence="4 5">
    <name type="scientific">Alistipes indistinctus YIT 12060</name>
    <dbReference type="NCBI Taxonomy" id="742725"/>
    <lineage>
        <taxon>Bacteria</taxon>
        <taxon>Pseudomonadati</taxon>
        <taxon>Bacteroidota</taxon>
        <taxon>Bacteroidia</taxon>
        <taxon>Bacteroidales</taxon>
        <taxon>Rikenellaceae</taxon>
        <taxon>Alistipes</taxon>
    </lineage>
</organism>
<feature type="chain" id="PRO_5003478055" description="Organic solvent tolerance-like N-terminal domain-containing protein" evidence="2">
    <location>
        <begin position="25"/>
        <end position="748"/>
    </location>
</feature>
<feature type="compositionally biased region" description="Basic and acidic residues" evidence="1">
    <location>
        <begin position="399"/>
        <end position="434"/>
    </location>
</feature>
<dbReference type="eggNOG" id="COG1452">
    <property type="taxonomic scope" value="Bacteria"/>
</dbReference>
<dbReference type="RefSeq" id="WP_009134596.1">
    <property type="nucleotide sequence ID" value="NZ_CP102250.1"/>
</dbReference>
<dbReference type="STRING" id="742725.HMPREF9450_01790"/>
<keyword evidence="5" id="KW-1185">Reference proteome</keyword>
<protein>
    <recommendedName>
        <fullName evidence="3">Organic solvent tolerance-like N-terminal domain-containing protein</fullName>
    </recommendedName>
</protein>
<dbReference type="InterPro" id="IPR005653">
    <property type="entry name" value="OstA-like_N"/>
</dbReference>
<evidence type="ECO:0000313" key="4">
    <source>
        <dbReference type="EMBL" id="EHB91741.1"/>
    </source>
</evidence>
<name>G5HAX5_9BACT</name>
<dbReference type="PATRIC" id="fig|742725.3.peg.1884"/>
<feature type="signal peptide" evidence="2">
    <location>
        <begin position="1"/>
        <end position="24"/>
    </location>
</feature>
<evidence type="ECO:0000313" key="5">
    <source>
        <dbReference type="Proteomes" id="UP000006008"/>
    </source>
</evidence>
<feature type="domain" description="Organic solvent tolerance-like N-terminal" evidence="3">
    <location>
        <begin position="36"/>
        <end position="184"/>
    </location>
</feature>
<dbReference type="GeneID" id="92815183"/>
<gene>
    <name evidence="4" type="ORF">HMPREF9450_01790</name>
</gene>
<proteinExistence type="predicted"/>
<sequence length="748" mass="84876">MKRFLNLLCWTLCCGTGVAGVALAAEPAPKVVDFSADVMRPVKIADSSALSLVGHVVFYHNGAVITCDSAIRFNDRMMDCYNNVIINKDSTFIYGDRAEYNGNFNTARVFSPLVKIVDKDATLYTYNFSFNTLDNIGHYTGGGTMLQKENRLESRDGYYYADNRELIGVHDVEMKNPDYQLKSDSVSYNLDSEIARFYTRSYIWNKDDEFLTALKGSYDRKADLYTFTDQSYILTKTREVWADTILYKQNVQDALLVNNVQVADDEQQAVAFGDLIQYWGKERKALLTRDPVVASFQESDSSKRDTLYMRADSMFVFTYNRDSLLRDSLRRDSLAALESAASDEFTPADGGETTAGTASQSPEGEPQPVAPAETPMSPEDVEAAEKAVTEEEVAGPVLSEKEQKRLAAEKRREAKELERKAKDEQRRAKEKARQERLLLRESRRKGARVGAEADSAARADSLAHAQLLQAQRDSLAKLAQQEADTLLPAPADSVGGEQDSLVRKMFAYHNVRIFRDDFQAVCDSMTGFSLDSTLHMYVDPVLWNDNNQVTSKVVDIYTLNQKIDRAVFTGEPIMSQEVDTSHYNQIKGKVIESFFRDGAIYRTDVNGNGQTYYFMVEEDSTGNYISGFMTVECADISFYFKDQAVDEIVWRGKPVYSIYPMDKIPDSQPLTLPGFVWEGKRRPSKEQVFNRIFRPSERNEYDKLPRPEFPITQKINLAREQLVKENVWFDRNDPLSSEALEFIRSIGY</sequence>
<keyword evidence="2" id="KW-0732">Signal</keyword>
<dbReference type="AlphaFoldDB" id="G5HAX5"/>
<comment type="caution">
    <text evidence="4">The sequence shown here is derived from an EMBL/GenBank/DDBJ whole genome shotgun (WGS) entry which is preliminary data.</text>
</comment>
<evidence type="ECO:0000259" key="3">
    <source>
        <dbReference type="Pfam" id="PF13100"/>
    </source>
</evidence>
<dbReference type="Proteomes" id="UP000006008">
    <property type="component" value="Unassembled WGS sequence"/>
</dbReference>
<evidence type="ECO:0000256" key="1">
    <source>
        <dbReference type="SAM" id="MobiDB-lite"/>
    </source>
</evidence>
<reference evidence="4 5" key="1">
    <citation type="submission" date="2011-08" db="EMBL/GenBank/DDBJ databases">
        <title>The Genome Sequence of Alistipes indistinctus YIT 12060.</title>
        <authorList>
            <consortium name="The Broad Institute Genome Sequencing Platform"/>
            <person name="Earl A."/>
            <person name="Ward D."/>
            <person name="Feldgarden M."/>
            <person name="Gevers D."/>
            <person name="Morotomi M."/>
            <person name="Young S.K."/>
            <person name="Zeng Q."/>
            <person name="Gargeya S."/>
            <person name="Fitzgerald M."/>
            <person name="Haas B."/>
            <person name="Abouelleil A."/>
            <person name="Alvarado L."/>
            <person name="Arachchi H.M."/>
            <person name="Berlin A."/>
            <person name="Brown A."/>
            <person name="Chapman S.B."/>
            <person name="Chen Z."/>
            <person name="Dunbar C."/>
            <person name="Freedman E."/>
            <person name="Gearin G."/>
            <person name="Gellesch M."/>
            <person name="Goldberg J."/>
            <person name="Griggs A."/>
            <person name="Gujja S."/>
            <person name="Heiman D."/>
            <person name="Howarth C."/>
            <person name="Larson L."/>
            <person name="Lui A."/>
            <person name="MacDonald P.J.P."/>
            <person name="Montmayeur A."/>
            <person name="Murphy C."/>
            <person name="Neiman D."/>
            <person name="Pearson M."/>
            <person name="Priest M."/>
            <person name="Roberts A."/>
            <person name="Saif S."/>
            <person name="Shea T."/>
            <person name="Shenoy N."/>
            <person name="Sisk P."/>
            <person name="Stolte C."/>
            <person name="Sykes S."/>
            <person name="Wortman J."/>
            <person name="Nusbaum C."/>
            <person name="Birren B."/>
        </authorList>
    </citation>
    <scope>NUCLEOTIDE SEQUENCE [LARGE SCALE GENOMIC DNA]</scope>
    <source>
        <strain evidence="4 5">YIT 12060</strain>
    </source>
</reference>
<accession>G5HAX5</accession>
<evidence type="ECO:0000256" key="2">
    <source>
        <dbReference type="SAM" id="SignalP"/>
    </source>
</evidence>
<dbReference type="Pfam" id="PF13100">
    <property type="entry name" value="OstA_2"/>
    <property type="match status" value="1"/>
</dbReference>
<feature type="region of interest" description="Disordered" evidence="1">
    <location>
        <begin position="340"/>
        <end position="434"/>
    </location>
</feature>
<dbReference type="HOGENOM" id="CLU_014976_1_0_10"/>
<dbReference type="EMBL" id="ADLD01000013">
    <property type="protein sequence ID" value="EHB91741.1"/>
    <property type="molecule type" value="Genomic_DNA"/>
</dbReference>